<dbReference type="InterPro" id="IPR019956">
    <property type="entry name" value="Ubiquitin_dom"/>
</dbReference>
<dbReference type="PANTHER" id="PTHR10666">
    <property type="entry name" value="UBIQUITIN"/>
    <property type="match status" value="1"/>
</dbReference>
<dbReference type="PROSITE" id="PS50053">
    <property type="entry name" value="UBIQUITIN_2"/>
    <property type="match status" value="4"/>
</dbReference>
<feature type="domain" description="Ubiquitin-like" evidence="1">
    <location>
        <begin position="131"/>
        <end position="206"/>
    </location>
</feature>
<dbReference type="SUPFAM" id="SSF54236">
    <property type="entry name" value="Ubiquitin-like"/>
    <property type="match status" value="4"/>
</dbReference>
<feature type="domain" description="Ubiquitin-like" evidence="1">
    <location>
        <begin position="1"/>
        <end position="76"/>
    </location>
</feature>
<dbReference type="InterPro" id="IPR029071">
    <property type="entry name" value="Ubiquitin-like_domsf"/>
</dbReference>
<dbReference type="Pfam" id="PF00240">
    <property type="entry name" value="ubiquitin"/>
    <property type="match status" value="3"/>
</dbReference>
<organism evidence="2">
    <name type="scientific">Schistocephalus solidus</name>
    <name type="common">Tapeworm</name>
    <dbReference type="NCBI Taxonomy" id="70667"/>
    <lineage>
        <taxon>Eukaryota</taxon>
        <taxon>Metazoa</taxon>
        <taxon>Spiralia</taxon>
        <taxon>Lophotrochozoa</taxon>
        <taxon>Platyhelminthes</taxon>
        <taxon>Cestoda</taxon>
        <taxon>Eucestoda</taxon>
        <taxon>Diphyllobothriidea</taxon>
        <taxon>Diphyllobothriidae</taxon>
        <taxon>Schistocephalus</taxon>
    </lineage>
</organism>
<gene>
    <name evidence="2" type="primary">UBC</name>
    <name evidence="2" type="ORF">TR94069</name>
</gene>
<dbReference type="InterPro" id="IPR000626">
    <property type="entry name" value="Ubiquitin-like_dom"/>
</dbReference>
<feature type="domain" description="Ubiquitin-like" evidence="1">
    <location>
        <begin position="72"/>
        <end position="130"/>
    </location>
</feature>
<dbReference type="FunFam" id="3.10.20.90:FF:000160">
    <property type="entry name" value="Polyubiquitin-C"/>
    <property type="match status" value="1"/>
</dbReference>
<protein>
    <submittedName>
        <fullName evidence="2">Polyubiquitin-C</fullName>
    </submittedName>
</protein>
<dbReference type="PROSITE" id="PS00299">
    <property type="entry name" value="UBIQUITIN_1"/>
    <property type="match status" value="1"/>
</dbReference>
<evidence type="ECO:0000259" key="1">
    <source>
        <dbReference type="PROSITE" id="PS50053"/>
    </source>
</evidence>
<reference evidence="2" key="1">
    <citation type="submission" date="2016-01" db="EMBL/GenBank/DDBJ databases">
        <title>Reference transcriptome for the parasite Schistocephalus solidus: insights into the molecular evolution of parasitism.</title>
        <authorList>
            <person name="Hebert F.O."/>
            <person name="Grambauer S."/>
            <person name="Barber I."/>
            <person name="Landry C.R."/>
            <person name="Aubin-Horth N."/>
        </authorList>
    </citation>
    <scope>NUCLEOTIDE SEQUENCE</scope>
</reference>
<dbReference type="Gene3D" id="3.10.20.90">
    <property type="entry name" value="Phosphatidylinositol 3-kinase Catalytic Subunit, Chain A, domain 1"/>
    <property type="match status" value="5"/>
</dbReference>
<sequence>MQISVQTPTGKLITLEVEPDDQIKYVKAMIQGKEKIPRREQRLIFSGRDLEDEKTLLEYGVQLDSILQLNVKPTDKIEDVKAMIQGEEGIPRNQYHLTFAGRQLEDDRRLSACGVQANSTLNMVSHRDRGMQITVETRTHKMITLDVRPTDKIEDLKAKIQEREEITPEQQRLLYGNEELENGKMLSDYGIQEGSSQNVVLRLVIGMQIFVKNLMGHTITLKVEPTDTIHDVKVKIEEKQGIPPEEQKLIFAGKQLQDDKTLLDYGVQKESTLHLVMSMDGGMPILVKALTDKSISLGVEPRDYMKNVKVKFLNREGVPPDRS</sequence>
<accession>A0A0X3NY94</accession>
<dbReference type="InterPro" id="IPR050158">
    <property type="entry name" value="Ubiquitin_ubiquitin-like"/>
</dbReference>
<proteinExistence type="predicted"/>
<dbReference type="PRINTS" id="PR00348">
    <property type="entry name" value="UBIQUITIN"/>
</dbReference>
<name>A0A0X3NY94_SCHSO</name>
<dbReference type="InterPro" id="IPR019954">
    <property type="entry name" value="Ubiquitin_CS"/>
</dbReference>
<feature type="domain" description="Ubiquitin-like" evidence="1">
    <location>
        <begin position="207"/>
        <end position="282"/>
    </location>
</feature>
<evidence type="ECO:0000313" key="2">
    <source>
        <dbReference type="EMBL" id="JAP44649.1"/>
    </source>
</evidence>
<dbReference type="EMBL" id="GEEE01018576">
    <property type="protein sequence ID" value="JAP44649.1"/>
    <property type="molecule type" value="Transcribed_RNA"/>
</dbReference>
<dbReference type="SMART" id="SM00213">
    <property type="entry name" value="UBQ"/>
    <property type="match status" value="4"/>
</dbReference>
<dbReference type="AlphaFoldDB" id="A0A0X3NY94"/>